<evidence type="ECO:0000256" key="5">
    <source>
        <dbReference type="ARBA" id="ARBA00022643"/>
    </source>
</evidence>
<evidence type="ECO:0000256" key="7">
    <source>
        <dbReference type="ARBA" id="ARBA00023002"/>
    </source>
</evidence>
<dbReference type="InterPro" id="IPR051793">
    <property type="entry name" value="NADH:flavin_oxidoreductase"/>
</dbReference>
<accession>A0A6A7Y6G3</accession>
<evidence type="ECO:0000256" key="3">
    <source>
        <dbReference type="ARBA" id="ARBA00011048"/>
    </source>
</evidence>
<dbReference type="Pfam" id="PF00724">
    <property type="entry name" value="Oxidored_FMN"/>
    <property type="match status" value="1"/>
</dbReference>
<evidence type="ECO:0000256" key="1">
    <source>
        <dbReference type="ARBA" id="ARBA00001917"/>
    </source>
</evidence>
<keyword evidence="9" id="KW-0411">Iron-sulfur</keyword>
<dbReference type="SUPFAM" id="SSF51905">
    <property type="entry name" value="FAD/NAD(P)-binding domain"/>
    <property type="match status" value="1"/>
</dbReference>
<dbReference type="GO" id="GO:0051536">
    <property type="term" value="F:iron-sulfur cluster binding"/>
    <property type="evidence" value="ECO:0007669"/>
    <property type="project" value="UniProtKB-KW"/>
</dbReference>
<dbReference type="PANTHER" id="PTHR42917:SF2">
    <property type="entry name" value="2,4-DIENOYL-COA REDUCTASE [(2E)-ENOYL-COA-PRODUCING]"/>
    <property type="match status" value="1"/>
</dbReference>
<reference evidence="13 14" key="1">
    <citation type="submission" date="2019-09" db="EMBL/GenBank/DDBJ databases">
        <title>Segnochrobactrum spirostomi gen. nov., sp. nov., isolated from the ciliate Spirostomum cf. yagiui and description of a novel family, Segnochrobactraceae fam. nov. within the order Rhizobiales of the class Alphaproteobacteria.</title>
        <authorList>
            <person name="Akter S."/>
            <person name="Shazib S.U.A."/>
            <person name="Shin M.K."/>
        </authorList>
    </citation>
    <scope>NUCLEOTIDE SEQUENCE [LARGE SCALE GENOMIC DNA]</scope>
    <source>
        <strain evidence="13 14">Sp-1</strain>
    </source>
</reference>
<evidence type="ECO:0000259" key="11">
    <source>
        <dbReference type="Pfam" id="PF07992"/>
    </source>
</evidence>
<dbReference type="PANTHER" id="PTHR42917">
    <property type="entry name" value="2,4-DIENOYL-COA REDUCTASE"/>
    <property type="match status" value="1"/>
</dbReference>
<sequence>MSRDPRYDILFEPVRIGPVTTKNRFYQVPHCNGMGYRDPTAQAAMRAIKADGGWGVVCTEQVEIHPTGDIGPFIELRNWSDQDVPALARIAEAIHARGALAGLQLAHNGMNAPNLTSREIPFGPTDLPVFSIFNDPVQARAMDKADIKALRHWHRAAALRAKRAEYDLTYVYAGKLFGGAMFFLSRRFNDRTDEYGGSLENRCRLLKELIEDTKDAVGDTMAVACRISVDELMGEEGIHAAEARDIIGHLAELPDLWDLTLSSWDNDSQTSRFAEEAYQEPFVTGIKRLTTKPVVGVGRFTSPDTMVRMVRQGILDLIGAARPSIADPYLPKKIEEGRPEDIRECIGCNICVSGDHTMSPIRCTQNPSMGEEWRRGWHPEAIRARETEAKVLVIGAGPAGLEAAMMLGRRGYEVALAEATRHLGGRLVAERRLPGLAAWGRVVDYRLGQIEKTANVSVYRESPLSAEDVLGFGFDHVVIATGARWRRDGVGRRLQKPIPVAPGARVMNPDDLLAGLRPESGPVVIFDDDHYYMGGVLAELLAREGREVALVTPSGEASSWMEMTMEQHRVQARLLEIGVTIVPHRLVTAVAADHVTLACVYTGRTEPRPAATTVMVTARLPENVLAKALEARRPEWADAGLASVTVIGDALAPGTIAAAVWSGRRYAEELDAPPRGLDDLPFLREVAELAAGPLPWRAGA</sequence>
<dbReference type="PRINTS" id="PR00368">
    <property type="entry name" value="FADPNR"/>
</dbReference>
<comment type="similarity">
    <text evidence="3">In the N-terminal section; belongs to the NADH:flavin oxidoreductase/NADH oxidase family.</text>
</comment>
<evidence type="ECO:0000256" key="8">
    <source>
        <dbReference type="ARBA" id="ARBA00023004"/>
    </source>
</evidence>
<dbReference type="AlphaFoldDB" id="A0A6A7Y6G3"/>
<evidence type="ECO:0000256" key="9">
    <source>
        <dbReference type="ARBA" id="ARBA00023014"/>
    </source>
</evidence>
<dbReference type="Pfam" id="PF07992">
    <property type="entry name" value="Pyr_redox_2"/>
    <property type="match status" value="1"/>
</dbReference>
<dbReference type="Gene3D" id="3.40.50.720">
    <property type="entry name" value="NAD(P)-binding Rossmann-like Domain"/>
    <property type="match status" value="1"/>
</dbReference>
<keyword evidence="14" id="KW-1185">Reference proteome</keyword>
<dbReference type="GO" id="GO:0010181">
    <property type="term" value="F:FMN binding"/>
    <property type="evidence" value="ECO:0007669"/>
    <property type="project" value="InterPro"/>
</dbReference>
<comment type="cofactor">
    <cofactor evidence="2">
        <name>[4Fe-4S] cluster</name>
        <dbReference type="ChEBI" id="CHEBI:49883"/>
    </cofactor>
</comment>
<evidence type="ECO:0000256" key="6">
    <source>
        <dbReference type="ARBA" id="ARBA00022723"/>
    </source>
</evidence>
<feature type="domain" description="FAD/NAD(P)-binding" evidence="11">
    <location>
        <begin position="390"/>
        <end position="487"/>
    </location>
</feature>
<dbReference type="Gene3D" id="3.20.20.70">
    <property type="entry name" value="Aldolase class I"/>
    <property type="match status" value="1"/>
</dbReference>
<proteinExistence type="inferred from homology"/>
<protein>
    <submittedName>
        <fullName evidence="13">NADH:flavin oxidoreductase</fullName>
    </submittedName>
</protein>
<name>A0A6A7Y6G3_9HYPH</name>
<keyword evidence="7" id="KW-0560">Oxidoreductase</keyword>
<feature type="domain" description="TMADH/DMDH/HD second alpha/beta" evidence="12">
    <location>
        <begin position="508"/>
        <end position="601"/>
    </location>
</feature>
<comment type="cofactor">
    <cofactor evidence="1">
        <name>FMN</name>
        <dbReference type="ChEBI" id="CHEBI:58210"/>
    </cofactor>
</comment>
<dbReference type="InterPro" id="IPR036188">
    <property type="entry name" value="FAD/NAD-bd_sf"/>
</dbReference>
<dbReference type="Gene3D" id="3.50.50.60">
    <property type="entry name" value="FAD/NAD(P)-binding domain"/>
    <property type="match status" value="1"/>
</dbReference>
<evidence type="ECO:0000259" key="12">
    <source>
        <dbReference type="Pfam" id="PF22620"/>
    </source>
</evidence>
<dbReference type="EMBL" id="VWNA01000002">
    <property type="protein sequence ID" value="MQT14834.1"/>
    <property type="molecule type" value="Genomic_DNA"/>
</dbReference>
<feature type="domain" description="NADH:flavin oxidoreductase/NADH oxidase N-terminal" evidence="10">
    <location>
        <begin position="10"/>
        <end position="340"/>
    </location>
</feature>
<dbReference type="InterPro" id="IPR037348">
    <property type="entry name" value="TMADH/DMDH_FMN-bd"/>
</dbReference>
<dbReference type="InterPro" id="IPR001155">
    <property type="entry name" value="OxRdtase_FMN_N"/>
</dbReference>
<evidence type="ECO:0000256" key="2">
    <source>
        <dbReference type="ARBA" id="ARBA00001966"/>
    </source>
</evidence>
<dbReference type="GO" id="GO:0016491">
    <property type="term" value="F:oxidoreductase activity"/>
    <property type="evidence" value="ECO:0007669"/>
    <property type="project" value="UniProtKB-KW"/>
</dbReference>
<dbReference type="SUPFAM" id="SSF51395">
    <property type="entry name" value="FMN-linked oxidoreductases"/>
    <property type="match status" value="1"/>
</dbReference>
<dbReference type="InterPro" id="IPR013785">
    <property type="entry name" value="Aldolase_TIM"/>
</dbReference>
<keyword evidence="8" id="KW-0408">Iron</keyword>
<evidence type="ECO:0000313" key="13">
    <source>
        <dbReference type="EMBL" id="MQT14834.1"/>
    </source>
</evidence>
<organism evidence="13 14">
    <name type="scientific">Segnochrobactrum spirostomi</name>
    <dbReference type="NCBI Taxonomy" id="2608987"/>
    <lineage>
        <taxon>Bacteria</taxon>
        <taxon>Pseudomonadati</taxon>
        <taxon>Pseudomonadota</taxon>
        <taxon>Alphaproteobacteria</taxon>
        <taxon>Hyphomicrobiales</taxon>
        <taxon>Segnochrobactraceae</taxon>
        <taxon>Segnochrobactrum</taxon>
    </lineage>
</organism>
<dbReference type="RefSeq" id="WP_153488262.1">
    <property type="nucleotide sequence ID" value="NZ_VWNA01000002.1"/>
</dbReference>
<keyword evidence="6" id="KW-0479">Metal-binding</keyword>
<keyword evidence="5" id="KW-0288">FMN</keyword>
<gene>
    <name evidence="13" type="ORF">F0357_19675</name>
</gene>
<evidence type="ECO:0000259" key="10">
    <source>
        <dbReference type="Pfam" id="PF00724"/>
    </source>
</evidence>
<dbReference type="InterPro" id="IPR054428">
    <property type="entry name" value="TMADH/DMDH/HD_second_a-b"/>
</dbReference>
<evidence type="ECO:0000256" key="4">
    <source>
        <dbReference type="ARBA" id="ARBA00022630"/>
    </source>
</evidence>
<dbReference type="GO" id="GO:0046872">
    <property type="term" value="F:metal ion binding"/>
    <property type="evidence" value="ECO:0007669"/>
    <property type="project" value="UniProtKB-KW"/>
</dbReference>
<dbReference type="Pfam" id="PF22620">
    <property type="entry name" value="OYE-like_second_a-b"/>
    <property type="match status" value="1"/>
</dbReference>
<dbReference type="SUPFAM" id="SSF51971">
    <property type="entry name" value="Nucleotide-binding domain"/>
    <property type="match status" value="1"/>
</dbReference>
<dbReference type="CDD" id="cd02929">
    <property type="entry name" value="TMADH_HD_FMN"/>
    <property type="match status" value="1"/>
</dbReference>
<keyword evidence="4" id="KW-0285">Flavoprotein</keyword>
<dbReference type="Proteomes" id="UP000332515">
    <property type="component" value="Unassembled WGS sequence"/>
</dbReference>
<evidence type="ECO:0000313" key="14">
    <source>
        <dbReference type="Proteomes" id="UP000332515"/>
    </source>
</evidence>
<dbReference type="InterPro" id="IPR023753">
    <property type="entry name" value="FAD/NAD-binding_dom"/>
</dbReference>
<comment type="caution">
    <text evidence="13">The sequence shown here is derived from an EMBL/GenBank/DDBJ whole genome shotgun (WGS) entry which is preliminary data.</text>
</comment>